<evidence type="ECO:0000313" key="10">
    <source>
        <dbReference type="EnsemblPlants" id="Solyc11g056590.2.1"/>
    </source>
</evidence>
<evidence type="ECO:0000256" key="6">
    <source>
        <dbReference type="ARBA" id="ARBA00023136"/>
    </source>
</evidence>
<dbReference type="InterPro" id="IPR005150">
    <property type="entry name" value="Cellulose_synth"/>
</dbReference>
<keyword evidence="6" id="KW-0472">Membrane</keyword>
<sequence>MQEGTPWTGNNVIDHPRNIQNGGLDTNGKELPRLVYVYGEKKCGFKHHKKAGAMNALMCFMMDPTLEKTIRYVQFPQRLDGIDTNDPYANRNTVSLMGGDGILCRCKCKLYTACDTVNAGETQTFSAATVVATPVDVLTRKQPTQPIFRTVQALSQVAYIKRRSYACQKNT</sequence>
<dbReference type="GO" id="GO:0071555">
    <property type="term" value="P:cell wall organization"/>
    <property type="evidence" value="ECO:0007669"/>
    <property type="project" value="UniProtKB-KW"/>
</dbReference>
<dbReference type="PaxDb" id="4081-Solyc11g056590.1.1"/>
<evidence type="ECO:0000256" key="2">
    <source>
        <dbReference type="ARBA" id="ARBA00022676"/>
    </source>
</evidence>
<evidence type="ECO:0000256" key="5">
    <source>
        <dbReference type="ARBA" id="ARBA00022989"/>
    </source>
</evidence>
<protein>
    <submittedName>
        <fullName evidence="10">Uncharacterized protein</fullName>
    </submittedName>
</protein>
<feature type="binding site" evidence="8">
    <location>
        <position position="49"/>
    </location>
    <ligand>
        <name>UDP-alpha-D-glucose</name>
        <dbReference type="ChEBI" id="CHEBI:58885"/>
    </ligand>
</feature>
<evidence type="ECO:0000256" key="4">
    <source>
        <dbReference type="ARBA" id="ARBA00022692"/>
    </source>
</evidence>
<dbReference type="InParanoid" id="A0A3Q7IXL9"/>
<dbReference type="Proteomes" id="UP000004994">
    <property type="component" value="Chromosome 11"/>
</dbReference>
<keyword evidence="4" id="KW-0812">Transmembrane</keyword>
<dbReference type="AlphaFoldDB" id="A0A3Q7IXL9"/>
<evidence type="ECO:0000256" key="1">
    <source>
        <dbReference type="ARBA" id="ARBA00004308"/>
    </source>
</evidence>
<keyword evidence="11" id="KW-1185">Reference proteome</keyword>
<dbReference type="Pfam" id="PF03552">
    <property type="entry name" value="Cellulose_synt"/>
    <property type="match status" value="1"/>
</dbReference>
<accession>A0A3Q7IXL9</accession>
<evidence type="ECO:0000313" key="11">
    <source>
        <dbReference type="Proteomes" id="UP000004994"/>
    </source>
</evidence>
<dbReference type="Gramene" id="Solyc11g056590.2.1">
    <property type="protein sequence ID" value="Solyc11g056590.2.1"/>
    <property type="gene ID" value="Solyc11g056590.2"/>
</dbReference>
<evidence type="ECO:0000256" key="8">
    <source>
        <dbReference type="PIRSR" id="PIRSR605150-2"/>
    </source>
</evidence>
<reference evidence="10" key="2">
    <citation type="submission" date="2019-01" db="UniProtKB">
        <authorList>
            <consortium name="EnsemblPlants"/>
        </authorList>
    </citation>
    <scope>IDENTIFICATION</scope>
    <source>
        <strain evidence="10">cv. Heinz 1706</strain>
    </source>
</reference>
<proteinExistence type="predicted"/>
<dbReference type="GO" id="GO:0030244">
    <property type="term" value="P:cellulose biosynthetic process"/>
    <property type="evidence" value="ECO:0007669"/>
    <property type="project" value="InterPro"/>
</dbReference>
<reference evidence="10" key="1">
    <citation type="journal article" date="2012" name="Nature">
        <title>The tomato genome sequence provides insights into fleshy fruit evolution.</title>
        <authorList>
            <consortium name="Tomato Genome Consortium"/>
        </authorList>
    </citation>
    <scope>NUCLEOTIDE SEQUENCE [LARGE SCALE GENOMIC DNA]</scope>
    <source>
        <strain evidence="10">cv. Heinz 1706</strain>
    </source>
</reference>
<keyword evidence="3" id="KW-0808">Transferase</keyword>
<evidence type="ECO:0000256" key="3">
    <source>
        <dbReference type="ARBA" id="ARBA00022679"/>
    </source>
</evidence>
<keyword evidence="5" id="KW-1133">Transmembrane helix</keyword>
<dbReference type="STRING" id="4081.A0A3Q7IXL9"/>
<feature type="region of interest" description="Disordered" evidence="9">
    <location>
        <begin position="1"/>
        <end position="24"/>
    </location>
</feature>
<dbReference type="GO" id="GO:0016020">
    <property type="term" value="C:membrane"/>
    <property type="evidence" value="ECO:0007669"/>
    <property type="project" value="InterPro"/>
</dbReference>
<organism evidence="10">
    <name type="scientific">Solanum lycopersicum</name>
    <name type="common">Tomato</name>
    <name type="synonym">Lycopersicon esculentum</name>
    <dbReference type="NCBI Taxonomy" id="4081"/>
    <lineage>
        <taxon>Eukaryota</taxon>
        <taxon>Viridiplantae</taxon>
        <taxon>Streptophyta</taxon>
        <taxon>Embryophyta</taxon>
        <taxon>Tracheophyta</taxon>
        <taxon>Spermatophyta</taxon>
        <taxon>Magnoliopsida</taxon>
        <taxon>eudicotyledons</taxon>
        <taxon>Gunneridae</taxon>
        <taxon>Pentapetalae</taxon>
        <taxon>asterids</taxon>
        <taxon>lamiids</taxon>
        <taxon>Solanales</taxon>
        <taxon>Solanaceae</taxon>
        <taxon>Solanoideae</taxon>
        <taxon>Solaneae</taxon>
        <taxon>Solanum</taxon>
        <taxon>Solanum subgen. Lycopersicon</taxon>
    </lineage>
</organism>
<dbReference type="GO" id="GO:0012505">
    <property type="term" value="C:endomembrane system"/>
    <property type="evidence" value="ECO:0007669"/>
    <property type="project" value="UniProtKB-SubCell"/>
</dbReference>
<feature type="compositionally biased region" description="Polar residues" evidence="9">
    <location>
        <begin position="1"/>
        <end position="11"/>
    </location>
</feature>
<dbReference type="EnsemblPlants" id="Solyc11g056590.2.1">
    <property type="protein sequence ID" value="Solyc11g056590.2.1"/>
    <property type="gene ID" value="Solyc11g056590.2"/>
</dbReference>
<dbReference type="GO" id="GO:0016760">
    <property type="term" value="F:cellulose synthase (UDP-forming) activity"/>
    <property type="evidence" value="ECO:0007669"/>
    <property type="project" value="InterPro"/>
</dbReference>
<comment type="subcellular location">
    <subcellularLocation>
        <location evidence="1">Endomembrane system</location>
    </subcellularLocation>
</comment>
<evidence type="ECO:0000256" key="9">
    <source>
        <dbReference type="SAM" id="MobiDB-lite"/>
    </source>
</evidence>
<keyword evidence="2" id="KW-0328">Glycosyltransferase</keyword>
<keyword evidence="7" id="KW-0961">Cell wall biogenesis/degradation</keyword>
<evidence type="ECO:0000256" key="7">
    <source>
        <dbReference type="ARBA" id="ARBA00023316"/>
    </source>
</evidence>
<dbReference type="PANTHER" id="PTHR13301">
    <property type="entry name" value="X-BOX TRANSCRIPTION FACTOR-RELATED"/>
    <property type="match status" value="1"/>
</dbReference>
<name>A0A3Q7IXL9_SOLLC</name>